<gene>
    <name evidence="6 7" type="primary">lptE</name>
    <name evidence="7" type="ORF">ACFPM8_20845</name>
</gene>
<dbReference type="Proteomes" id="UP001596045">
    <property type="component" value="Unassembled WGS sequence"/>
</dbReference>
<dbReference type="PROSITE" id="PS51257">
    <property type="entry name" value="PROKAR_LIPOPROTEIN"/>
    <property type="match status" value="1"/>
</dbReference>
<dbReference type="Pfam" id="PF04390">
    <property type="entry name" value="LptE"/>
    <property type="match status" value="1"/>
</dbReference>
<evidence type="ECO:0000256" key="4">
    <source>
        <dbReference type="ARBA" id="ARBA00023237"/>
    </source>
</evidence>
<accession>A0ABW0MHN6</accession>
<evidence type="ECO:0000256" key="2">
    <source>
        <dbReference type="ARBA" id="ARBA00023136"/>
    </source>
</evidence>
<dbReference type="HAMAP" id="MF_01186">
    <property type="entry name" value="LPS_assembly_LptE"/>
    <property type="match status" value="1"/>
</dbReference>
<evidence type="ECO:0000313" key="7">
    <source>
        <dbReference type="EMBL" id="MFC5476421.1"/>
    </source>
</evidence>
<comment type="subunit">
    <text evidence="6">Component of the lipopolysaccharide transport and assembly complex. Interacts with LptD.</text>
</comment>
<keyword evidence="5 6" id="KW-0449">Lipoprotein</keyword>
<reference evidence="8" key="1">
    <citation type="journal article" date="2019" name="Int. J. Syst. Evol. Microbiol.">
        <title>The Global Catalogue of Microorganisms (GCM) 10K type strain sequencing project: providing services to taxonomists for standard genome sequencing and annotation.</title>
        <authorList>
            <consortium name="The Broad Institute Genomics Platform"/>
            <consortium name="The Broad Institute Genome Sequencing Center for Infectious Disease"/>
            <person name="Wu L."/>
            <person name="Ma J."/>
        </authorList>
    </citation>
    <scope>NUCLEOTIDE SEQUENCE [LARGE SCALE GENOMIC DNA]</scope>
    <source>
        <strain evidence="8">JCM 17066</strain>
    </source>
</reference>
<dbReference type="Gene3D" id="3.30.160.150">
    <property type="entry name" value="Lipoprotein like domain"/>
    <property type="match status" value="1"/>
</dbReference>
<evidence type="ECO:0000256" key="1">
    <source>
        <dbReference type="ARBA" id="ARBA00022729"/>
    </source>
</evidence>
<protein>
    <recommendedName>
        <fullName evidence="6">LPS-assembly lipoprotein LptE</fullName>
    </recommendedName>
</protein>
<evidence type="ECO:0000256" key="3">
    <source>
        <dbReference type="ARBA" id="ARBA00023139"/>
    </source>
</evidence>
<name>A0ABW0MHN6_9BURK</name>
<keyword evidence="4 6" id="KW-0998">Cell outer membrane</keyword>
<dbReference type="PANTHER" id="PTHR38098:SF1">
    <property type="entry name" value="LPS-ASSEMBLY LIPOPROTEIN LPTE"/>
    <property type="match status" value="1"/>
</dbReference>
<organism evidence="7 8">
    <name type="scientific">Paraherbaspirillum soli</name>
    <dbReference type="NCBI Taxonomy" id="631222"/>
    <lineage>
        <taxon>Bacteria</taxon>
        <taxon>Pseudomonadati</taxon>
        <taxon>Pseudomonadota</taxon>
        <taxon>Betaproteobacteria</taxon>
        <taxon>Burkholderiales</taxon>
        <taxon>Oxalobacteraceae</taxon>
        <taxon>Paraherbaspirillum</taxon>
    </lineage>
</organism>
<comment type="similarity">
    <text evidence="6">Belongs to the LptE lipoprotein family.</text>
</comment>
<keyword evidence="1 6" id="KW-0732">Signal</keyword>
<keyword evidence="8" id="KW-1185">Reference proteome</keyword>
<proteinExistence type="inferred from homology"/>
<comment type="subcellular location">
    <subcellularLocation>
        <location evidence="6">Cell outer membrane</location>
        <topology evidence="6">Lipid-anchor</topology>
    </subcellularLocation>
</comment>
<comment type="function">
    <text evidence="6">Together with LptD, is involved in the assembly of lipopolysaccharide (LPS) at the surface of the outer membrane. Required for the proper assembly of LptD. Binds LPS and may serve as the LPS recognition site at the outer membrane.</text>
</comment>
<keyword evidence="2 6" id="KW-0472">Membrane</keyword>
<dbReference type="PANTHER" id="PTHR38098">
    <property type="entry name" value="LPS-ASSEMBLY LIPOPROTEIN LPTE"/>
    <property type="match status" value="1"/>
</dbReference>
<dbReference type="InterPro" id="IPR007485">
    <property type="entry name" value="LPS_assembly_LptE"/>
</dbReference>
<evidence type="ECO:0000256" key="6">
    <source>
        <dbReference type="HAMAP-Rule" id="MF_01186"/>
    </source>
</evidence>
<dbReference type="RefSeq" id="WP_379000605.1">
    <property type="nucleotide sequence ID" value="NZ_JBHSMT010000031.1"/>
</dbReference>
<evidence type="ECO:0000256" key="5">
    <source>
        <dbReference type="ARBA" id="ARBA00023288"/>
    </source>
</evidence>
<sequence>MSIRMLSNSGLRWTLTLIMTAMLCACGFQLRGSAKLPFKSIYLTFADTSPLGTELKRNIRNSGDTAIMPSAEGAEAILEVLAETKEKVILTLNSQGRASEYMLYYKLTFRVKDAQQKELLAPTMITLKRDISYNVSQELSKSAEEVLLYRDMQTDMVQQVLRRLAAIKTAQATQPTVPEQSVQPAK</sequence>
<evidence type="ECO:0000313" key="8">
    <source>
        <dbReference type="Proteomes" id="UP001596045"/>
    </source>
</evidence>
<keyword evidence="3 6" id="KW-0564">Palmitate</keyword>
<dbReference type="EMBL" id="JBHSMT010000031">
    <property type="protein sequence ID" value="MFC5476421.1"/>
    <property type="molecule type" value="Genomic_DNA"/>
</dbReference>
<comment type="caution">
    <text evidence="7">The sequence shown here is derived from an EMBL/GenBank/DDBJ whole genome shotgun (WGS) entry which is preliminary data.</text>
</comment>